<feature type="transmembrane region" description="Helical" evidence="1">
    <location>
        <begin position="16"/>
        <end position="33"/>
    </location>
</feature>
<feature type="transmembrane region" description="Helical" evidence="1">
    <location>
        <begin position="70"/>
        <end position="90"/>
    </location>
</feature>
<dbReference type="Proteomes" id="UP000299102">
    <property type="component" value="Unassembled WGS sequence"/>
</dbReference>
<sequence>MNVKNAVPAPGRVRKMYCVTICCVISVTYIAFFVYHVNLYHVCEFVEYVLTVLVYLLHNEEHVKYFTENILILLCNIFFVLLMPCIHGVAAEQTAGEVDKIKLILLEHSVKDIDDREKNEARLFLRYSDLRAFRVRVWRTFAVDANLPIALISLYTTYFIILVQLTHLYD</sequence>
<organism evidence="2 3">
    <name type="scientific">Eumeta variegata</name>
    <name type="common">Bagworm moth</name>
    <name type="synonym">Eumeta japonica</name>
    <dbReference type="NCBI Taxonomy" id="151549"/>
    <lineage>
        <taxon>Eukaryota</taxon>
        <taxon>Metazoa</taxon>
        <taxon>Ecdysozoa</taxon>
        <taxon>Arthropoda</taxon>
        <taxon>Hexapoda</taxon>
        <taxon>Insecta</taxon>
        <taxon>Pterygota</taxon>
        <taxon>Neoptera</taxon>
        <taxon>Endopterygota</taxon>
        <taxon>Lepidoptera</taxon>
        <taxon>Glossata</taxon>
        <taxon>Ditrysia</taxon>
        <taxon>Tineoidea</taxon>
        <taxon>Psychidae</taxon>
        <taxon>Oiketicinae</taxon>
        <taxon>Eumeta</taxon>
    </lineage>
</organism>
<reference evidence="2 3" key="1">
    <citation type="journal article" date="2019" name="Commun. Biol.">
        <title>The bagworm genome reveals a unique fibroin gene that provides high tensile strength.</title>
        <authorList>
            <person name="Kono N."/>
            <person name="Nakamura H."/>
            <person name="Ohtoshi R."/>
            <person name="Tomita M."/>
            <person name="Numata K."/>
            <person name="Arakawa K."/>
        </authorList>
    </citation>
    <scope>NUCLEOTIDE SEQUENCE [LARGE SCALE GENOMIC DNA]</scope>
</reference>
<dbReference type="EMBL" id="BGZK01000803">
    <property type="protein sequence ID" value="GBP61068.1"/>
    <property type="molecule type" value="Genomic_DNA"/>
</dbReference>
<keyword evidence="3" id="KW-1185">Reference proteome</keyword>
<protein>
    <recommendedName>
        <fullName evidence="4">Gustatory receptor</fullName>
    </recommendedName>
</protein>
<comment type="caution">
    <text evidence="2">The sequence shown here is derived from an EMBL/GenBank/DDBJ whole genome shotgun (WGS) entry which is preliminary data.</text>
</comment>
<keyword evidence="1" id="KW-0812">Transmembrane</keyword>
<evidence type="ECO:0008006" key="4">
    <source>
        <dbReference type="Google" id="ProtNLM"/>
    </source>
</evidence>
<keyword evidence="1" id="KW-0472">Membrane</keyword>
<accession>A0A4C1XCB9</accession>
<evidence type="ECO:0000256" key="1">
    <source>
        <dbReference type="SAM" id="Phobius"/>
    </source>
</evidence>
<evidence type="ECO:0000313" key="2">
    <source>
        <dbReference type="EMBL" id="GBP61068.1"/>
    </source>
</evidence>
<feature type="transmembrane region" description="Helical" evidence="1">
    <location>
        <begin position="147"/>
        <end position="169"/>
    </location>
</feature>
<evidence type="ECO:0000313" key="3">
    <source>
        <dbReference type="Proteomes" id="UP000299102"/>
    </source>
</evidence>
<dbReference type="AlphaFoldDB" id="A0A4C1XCB9"/>
<gene>
    <name evidence="2" type="ORF">EVAR_48567_1</name>
</gene>
<name>A0A4C1XCB9_EUMVA</name>
<proteinExistence type="predicted"/>
<dbReference type="OrthoDB" id="7477935at2759"/>
<keyword evidence="1" id="KW-1133">Transmembrane helix</keyword>